<evidence type="ECO:0000256" key="9">
    <source>
        <dbReference type="SAM" id="MobiDB-lite"/>
    </source>
</evidence>
<evidence type="ECO:0000256" key="5">
    <source>
        <dbReference type="ARBA" id="ARBA00022968"/>
    </source>
</evidence>
<dbReference type="PANTHER" id="PTHR31646:SF1">
    <property type="entry name" value="ALPHA-1,2-MANNOSYLTRANSFERASE MNN2"/>
    <property type="match status" value="1"/>
</dbReference>
<evidence type="ECO:0000256" key="10">
    <source>
        <dbReference type="SAM" id="Phobius"/>
    </source>
</evidence>
<feature type="transmembrane region" description="Helical" evidence="10">
    <location>
        <begin position="38"/>
        <end position="58"/>
    </location>
</feature>
<feature type="region of interest" description="Disordered" evidence="9">
    <location>
        <begin position="507"/>
        <end position="533"/>
    </location>
</feature>
<evidence type="ECO:0000256" key="6">
    <source>
        <dbReference type="ARBA" id="ARBA00022989"/>
    </source>
</evidence>
<keyword evidence="4 10" id="KW-0812">Transmembrane</keyword>
<dbReference type="Proteomes" id="UP001342314">
    <property type="component" value="Unassembled WGS sequence"/>
</dbReference>
<evidence type="ECO:0000256" key="7">
    <source>
        <dbReference type="ARBA" id="ARBA00023034"/>
    </source>
</evidence>
<dbReference type="PANTHER" id="PTHR31646">
    <property type="entry name" value="ALPHA-1,2-MANNOSYLTRANSFERASE MNN2"/>
    <property type="match status" value="1"/>
</dbReference>
<dbReference type="GO" id="GO:0046354">
    <property type="term" value="P:mannan biosynthetic process"/>
    <property type="evidence" value="ECO:0007669"/>
    <property type="project" value="TreeGrafter"/>
</dbReference>
<feature type="region of interest" description="Disordered" evidence="9">
    <location>
        <begin position="123"/>
        <end position="142"/>
    </location>
</feature>
<name>A0AAV5GCP6_9BASI</name>
<evidence type="ECO:0000313" key="12">
    <source>
        <dbReference type="Proteomes" id="UP001342314"/>
    </source>
</evidence>
<dbReference type="Gene3D" id="3.90.550.10">
    <property type="entry name" value="Spore Coat Polysaccharide Biosynthesis Protein SpsA, Chain A"/>
    <property type="match status" value="1"/>
</dbReference>
<organism evidence="11 12">
    <name type="scientific">Rhodotorula paludigena</name>
    <dbReference type="NCBI Taxonomy" id="86838"/>
    <lineage>
        <taxon>Eukaryota</taxon>
        <taxon>Fungi</taxon>
        <taxon>Dikarya</taxon>
        <taxon>Basidiomycota</taxon>
        <taxon>Pucciniomycotina</taxon>
        <taxon>Microbotryomycetes</taxon>
        <taxon>Sporidiobolales</taxon>
        <taxon>Sporidiobolaceae</taxon>
        <taxon>Rhodotorula</taxon>
    </lineage>
</organism>
<dbReference type="SUPFAM" id="SSF53448">
    <property type="entry name" value="Nucleotide-diphospho-sugar transferases"/>
    <property type="match status" value="1"/>
</dbReference>
<keyword evidence="12" id="KW-1185">Reference proteome</keyword>
<proteinExistence type="inferred from homology"/>
<evidence type="ECO:0000313" key="11">
    <source>
        <dbReference type="EMBL" id="GJN87092.1"/>
    </source>
</evidence>
<comment type="caution">
    <text evidence="11">The sequence shown here is derived from an EMBL/GenBank/DDBJ whole genome shotgun (WGS) entry which is preliminary data.</text>
</comment>
<sequence>MNDAMRGVYTRVPALPEPANSAPASSSATRWHPPRRTLVLLVPAALAVLYLLSTTLSVQTLREEAYAAEVPTPAADEAVLASLASDKAAAAPTAPVEGAQTGPAALSFEPRKPCNALTTSLLPSSSSSRFLSPSPPLPPSAPLSDRLSAWLSAPLAPASTWSALSAQTCGNPSVRRAANQLHFRENRARWDELGEGEVRRIRREIAERLREDERAGRFEEWQKEGKKGTRGIVWTAGNADTFDRVLTALRLLRSYGCTLPAQVFHFPSEHPSDSQQSEFASLSASVASLASLSKDAQAGRTKSFHLKGAALAESAFDEVLLLDSDNIPVRNVDFLFDSAEFREMGAVFWPDYFKDQPENAIWSILGVQCRDEFTMEAGQILVRKSQHLDALLLVEHWLEDWRFWFQLSDGDKDLFRYAFLALRKRWAVPARHLAAASWLDPLALGSKHEHEFAGHSMVQFGLASEDGFEGARGRPLFVHANLLKRVISDMHDGNTFGRTLQLRLPPAALTSDPSSSDAASPSSSNTSDSTSTSSPFVFQADHLANVSPITGLGIPVSDASAVPLWARQRALLSRGASMRFWAGHRKAAYVLAVEPLWRDELAEWEDERVRSVGEDEGLQMSQDEWGQWREWVARERDARCEGDEGGDIREEMLAFAKEDKAEGARDGLEVVLWADDPDLTGLEHRFYDVGRGKAGASGFR</sequence>
<evidence type="ECO:0000256" key="3">
    <source>
        <dbReference type="ARBA" id="ARBA00022679"/>
    </source>
</evidence>
<comment type="subcellular location">
    <subcellularLocation>
        <location evidence="1">Golgi apparatus membrane</location>
        <topology evidence="1">Single-pass type II membrane protein</topology>
    </subcellularLocation>
</comment>
<feature type="compositionally biased region" description="Low complexity" evidence="9">
    <location>
        <begin position="123"/>
        <end position="132"/>
    </location>
</feature>
<evidence type="ECO:0000256" key="8">
    <source>
        <dbReference type="ARBA" id="ARBA00023136"/>
    </source>
</evidence>
<dbReference type="InterPro" id="IPR022751">
    <property type="entry name" value="Alpha_mannosyltransferase"/>
</dbReference>
<dbReference type="InterPro" id="IPR029044">
    <property type="entry name" value="Nucleotide-diphossugar_trans"/>
</dbReference>
<feature type="region of interest" description="Disordered" evidence="9">
    <location>
        <begin position="1"/>
        <end position="30"/>
    </location>
</feature>
<reference evidence="11 12" key="1">
    <citation type="submission" date="2021-12" db="EMBL/GenBank/DDBJ databases">
        <title>High titer production of polyol ester of fatty acids by Rhodotorula paludigena BS15 towards product separation-free biomass refinery.</title>
        <authorList>
            <person name="Mano J."/>
            <person name="Ono H."/>
            <person name="Tanaka T."/>
            <person name="Naito K."/>
            <person name="Sushida H."/>
            <person name="Ike M."/>
            <person name="Tokuyasu K."/>
            <person name="Kitaoka M."/>
        </authorList>
    </citation>
    <scope>NUCLEOTIDE SEQUENCE [LARGE SCALE GENOMIC DNA]</scope>
    <source>
        <strain evidence="11 12">BS15</strain>
    </source>
</reference>
<dbReference type="GO" id="GO:0000026">
    <property type="term" value="F:alpha-1,2-mannosyltransferase activity"/>
    <property type="evidence" value="ECO:0007669"/>
    <property type="project" value="TreeGrafter"/>
</dbReference>
<keyword evidence="5" id="KW-0735">Signal-anchor</keyword>
<evidence type="ECO:0000256" key="4">
    <source>
        <dbReference type="ARBA" id="ARBA00022692"/>
    </source>
</evidence>
<gene>
    <name evidence="11" type="ORF">Rhopal_000037-T1</name>
</gene>
<keyword evidence="8 10" id="KW-0472">Membrane</keyword>
<evidence type="ECO:0000256" key="1">
    <source>
        <dbReference type="ARBA" id="ARBA00004323"/>
    </source>
</evidence>
<evidence type="ECO:0008006" key="13">
    <source>
        <dbReference type="Google" id="ProtNLM"/>
    </source>
</evidence>
<keyword evidence="6 10" id="KW-1133">Transmembrane helix</keyword>
<dbReference type="EMBL" id="BQKY01000001">
    <property type="protein sequence ID" value="GJN87092.1"/>
    <property type="molecule type" value="Genomic_DNA"/>
</dbReference>
<keyword evidence="7" id="KW-0333">Golgi apparatus</keyword>
<feature type="compositionally biased region" description="Low complexity" evidence="9">
    <location>
        <begin position="13"/>
        <end position="28"/>
    </location>
</feature>
<dbReference type="Pfam" id="PF11051">
    <property type="entry name" value="Mannosyl_trans3"/>
    <property type="match status" value="2"/>
</dbReference>
<dbReference type="GO" id="GO:0000139">
    <property type="term" value="C:Golgi membrane"/>
    <property type="evidence" value="ECO:0007669"/>
    <property type="project" value="UniProtKB-SubCell"/>
</dbReference>
<accession>A0AAV5GCP6</accession>
<keyword evidence="3" id="KW-0808">Transferase</keyword>
<dbReference type="AlphaFoldDB" id="A0AAV5GCP6"/>
<comment type="similarity">
    <text evidence="2">Belongs to the MNN1/MNT family.</text>
</comment>
<protein>
    <recommendedName>
        <fullName evidence="13">Glycosyltransferase family 71 protein</fullName>
    </recommendedName>
</protein>
<evidence type="ECO:0000256" key="2">
    <source>
        <dbReference type="ARBA" id="ARBA00009105"/>
    </source>
</evidence>